<dbReference type="EMBL" id="CAXDID020000098">
    <property type="protein sequence ID" value="CAL6025260.1"/>
    <property type="molecule type" value="Genomic_DNA"/>
</dbReference>
<dbReference type="GO" id="GO:0003924">
    <property type="term" value="F:GTPase activity"/>
    <property type="evidence" value="ECO:0007669"/>
    <property type="project" value="InterPro"/>
</dbReference>
<protein>
    <submittedName>
        <fullName evidence="3">Ras domain-containing protein</fullName>
    </submittedName>
    <submittedName>
        <fullName evidence="4">Ras_domain-containing protein</fullName>
    </submittedName>
</protein>
<sequence length="672" mass="76891">MKIYAPIFIVGKPNVGRKTVQDVVFGKNGILTLAEQQEDLNLHLTTIISEIQTIPENAFGVVMVYDITNKDSYDFCEQVCKALSQNLMIKAIVGTHRDQSAKRQITYQTAVDLKDSIDGLWGEIGLKDTTNILQITNKIKIRSLFSVKEFLEQKPHIQKLPESYLQNRADPRITQEQANMICEFVPDSEFDAAYQKKNAKSKPADLPKPKAEKKSMEDSHDFSQNYSSRHESQADSKSKQDLEKSKAHSVMGKNPEEHEQSVQQPQQKQSMAQYDSKPPMNPKQTFSAQNNTSQTITAQTTNHGMQASLNQSQLNQSLNETFQSINADESILEEKPPRAKIQLKSPQLISPDHKSLISFQTQLSPDYMQKVRTHPNLNQSQLTDNSNFKYTVLDPEADSENSLEKQFENYFEEFDYEEIQLQASSSRIVNKFAPEIAKPVVKKQFINTDLNPNLVQALNVDKLVPSKILIAEGRKKIQEEKLVPKVKIPLQSMIAKRDEQRKSVVKESRIPSVGMRESITASKQQFRSTSKGKSMSQGVAKKPDFVLELDIHDQEYRLPVCVNDNAYEVAKNFVTENGLELTKIKDISMLVMDRITLVQQSMLNTKKKSKVLFKFEIEIEDKIYTIQYRADDEPADIAERFCEEMQLDKSIYLMFIYKKIEEAVELFHEQQQ</sequence>
<feature type="compositionally biased region" description="Basic and acidic residues" evidence="1">
    <location>
        <begin position="228"/>
        <end position="246"/>
    </location>
</feature>
<evidence type="ECO:0000313" key="3">
    <source>
        <dbReference type="EMBL" id="CAI9936777.1"/>
    </source>
</evidence>
<dbReference type="SUPFAM" id="SSF52540">
    <property type="entry name" value="P-loop containing nucleoside triphosphate hydrolases"/>
    <property type="match status" value="1"/>
</dbReference>
<evidence type="ECO:0000259" key="2">
    <source>
        <dbReference type="PROSITE" id="PS51394"/>
    </source>
</evidence>
<reference evidence="3" key="1">
    <citation type="submission" date="2023-06" db="EMBL/GenBank/DDBJ databases">
        <authorList>
            <person name="Kurt Z."/>
        </authorList>
    </citation>
    <scope>NUCLEOTIDE SEQUENCE</scope>
</reference>
<dbReference type="AlphaFoldDB" id="A0AA86U3M6"/>
<keyword evidence="5" id="KW-1185">Reference proteome</keyword>
<dbReference type="PROSITE" id="PS51419">
    <property type="entry name" value="RAB"/>
    <property type="match status" value="1"/>
</dbReference>
<dbReference type="EMBL" id="CATOUU010000642">
    <property type="protein sequence ID" value="CAI9936777.1"/>
    <property type="molecule type" value="Genomic_DNA"/>
</dbReference>
<dbReference type="InterPro" id="IPR015155">
    <property type="entry name" value="PFU"/>
</dbReference>
<gene>
    <name evidence="3" type="ORF">HINF_LOCUS24422</name>
    <name evidence="4" type="ORF">HINF_LOCUS30098</name>
</gene>
<evidence type="ECO:0000313" key="4">
    <source>
        <dbReference type="EMBL" id="CAL6025260.1"/>
    </source>
</evidence>
<dbReference type="Pfam" id="PF09070">
    <property type="entry name" value="PFU"/>
    <property type="match status" value="1"/>
</dbReference>
<feature type="compositionally biased region" description="Polar residues" evidence="1">
    <location>
        <begin position="282"/>
        <end position="292"/>
    </location>
</feature>
<feature type="compositionally biased region" description="Low complexity" evidence="1">
    <location>
        <begin position="261"/>
        <end position="273"/>
    </location>
</feature>
<dbReference type="Pfam" id="PF00071">
    <property type="entry name" value="Ras"/>
    <property type="match status" value="1"/>
</dbReference>
<organism evidence="3">
    <name type="scientific">Hexamita inflata</name>
    <dbReference type="NCBI Taxonomy" id="28002"/>
    <lineage>
        <taxon>Eukaryota</taxon>
        <taxon>Metamonada</taxon>
        <taxon>Diplomonadida</taxon>
        <taxon>Hexamitidae</taxon>
        <taxon>Hexamitinae</taxon>
        <taxon>Hexamita</taxon>
    </lineage>
</organism>
<feature type="region of interest" description="Disordered" evidence="1">
    <location>
        <begin position="197"/>
        <end position="292"/>
    </location>
</feature>
<feature type="domain" description="PFU" evidence="2">
    <location>
        <begin position="502"/>
        <end position="605"/>
    </location>
</feature>
<dbReference type="Gene3D" id="3.40.50.300">
    <property type="entry name" value="P-loop containing nucleotide triphosphate hydrolases"/>
    <property type="match status" value="1"/>
</dbReference>
<dbReference type="GO" id="GO:0005525">
    <property type="term" value="F:GTP binding"/>
    <property type="evidence" value="ECO:0007669"/>
    <property type="project" value="InterPro"/>
</dbReference>
<dbReference type="InterPro" id="IPR027417">
    <property type="entry name" value="P-loop_NTPase"/>
</dbReference>
<feature type="compositionally biased region" description="Basic and acidic residues" evidence="1">
    <location>
        <begin position="202"/>
        <end position="221"/>
    </location>
</feature>
<dbReference type="InterPro" id="IPR038122">
    <property type="entry name" value="PFU_sf"/>
</dbReference>
<dbReference type="InterPro" id="IPR001806">
    <property type="entry name" value="Small_GTPase"/>
</dbReference>
<dbReference type="Gene3D" id="3.10.20.870">
    <property type="entry name" value="PFU (PLAA family ubiquitin binding), C-terminal domain"/>
    <property type="match status" value="1"/>
</dbReference>
<dbReference type="PROSITE" id="PS51394">
    <property type="entry name" value="PFU"/>
    <property type="match status" value="1"/>
</dbReference>
<dbReference type="Proteomes" id="UP001642409">
    <property type="component" value="Unassembled WGS sequence"/>
</dbReference>
<evidence type="ECO:0000256" key="1">
    <source>
        <dbReference type="SAM" id="MobiDB-lite"/>
    </source>
</evidence>
<accession>A0AA86U3M6</accession>
<proteinExistence type="predicted"/>
<reference evidence="4 5" key="2">
    <citation type="submission" date="2024-07" db="EMBL/GenBank/DDBJ databases">
        <authorList>
            <person name="Akdeniz Z."/>
        </authorList>
    </citation>
    <scope>NUCLEOTIDE SEQUENCE [LARGE SCALE GENOMIC DNA]</scope>
</reference>
<comment type="caution">
    <text evidence="3">The sequence shown here is derived from an EMBL/GenBank/DDBJ whole genome shotgun (WGS) entry which is preliminary data.</text>
</comment>
<name>A0AA86U3M6_9EUKA</name>
<evidence type="ECO:0000313" key="5">
    <source>
        <dbReference type="Proteomes" id="UP001642409"/>
    </source>
</evidence>